<sequence length="654" mass="77414">MWIFHIKLESKNSINRNFCLFIILWIFISLLLLTINASLSKKDEEMLVIEDQWHFFYCYSLQSHSKVKYLPKIRPSHFLGGKSQEALLRSCLHSIKTLLKEQWNKLGTQKHMNATVMDDGLLIIIGENELYKKPLEVDIYKSLIENLYDFCRITTKSYFNIEKVKHKLSSEYERLLISPPAIKKITRSMLPRDIRERGEAMLANLDEEIKANKAKIGEPITIDRLIDKLQTQRFQVQGKVGVEDKEFYADWVDSDKKALKESNILRSLNLQKQYKNNIINIGNDRYLDKNIDTINREYEYEANENTRKNISFHEMEDKELGLPEFQLLPLDWRKVYPYYMNPQSLTVRRYLTDSNKLKSQYNNEREKLTYTENPSLIRKEELRIRDPTKLVPLDVVFKLPSKFVNEKPNFTEISTIVPSGYDSMGQLATPIRHYKQVNELQNLQAYKFYRNFEDIGNSRSELKIPSEYITDKPTYYVNARGLKKLYIEPSIKDIISDRKENLLKLSFDELENDDIDLQLRKFRDNLDEKKRMRKFRPYELVEIGNKSERYMISKAYEQHLFRVPNTKVIPPMEFGPLSSLINNTALGGKRLPPIKEAEHKFKRKKFIRDLEVNEEDTDSKDTVERHRLVHFDDAAISMDNRKPKKKYYSPPPLN</sequence>
<name>A0A1J4MZD2_9CRYT</name>
<protein>
    <submittedName>
        <fullName evidence="1">Uncharacterized protein</fullName>
    </submittedName>
</protein>
<organism evidence="1 2">
    <name type="scientific">Cryptosporidium andersoni</name>
    <dbReference type="NCBI Taxonomy" id="117008"/>
    <lineage>
        <taxon>Eukaryota</taxon>
        <taxon>Sar</taxon>
        <taxon>Alveolata</taxon>
        <taxon>Apicomplexa</taxon>
        <taxon>Conoidasida</taxon>
        <taxon>Coccidia</taxon>
        <taxon>Eucoccidiorida</taxon>
        <taxon>Eimeriorina</taxon>
        <taxon>Cryptosporidiidae</taxon>
        <taxon>Cryptosporidium</taxon>
    </lineage>
</organism>
<dbReference type="Proteomes" id="UP000186804">
    <property type="component" value="Unassembled WGS sequence"/>
</dbReference>
<dbReference type="AlphaFoldDB" id="A0A1J4MZD2"/>
<proteinExistence type="predicted"/>
<dbReference type="OrthoDB" id="342545at2759"/>
<dbReference type="EMBL" id="LRBS01000002">
    <property type="protein sequence ID" value="OII78325.1"/>
    <property type="molecule type" value="Genomic_DNA"/>
</dbReference>
<dbReference type="GeneID" id="92367567"/>
<gene>
    <name evidence="1" type="ORF">cand_033830</name>
</gene>
<reference evidence="1 2" key="1">
    <citation type="submission" date="2016-10" db="EMBL/GenBank/DDBJ databases">
        <title>Reductive evolution of mitochondrial metabolism and differential evolution of invasion-related proteins in Cryptosporidium.</title>
        <authorList>
            <person name="Liu S."/>
            <person name="Roellig D.M."/>
            <person name="Guo Y."/>
            <person name="Li N."/>
            <person name="Frace M.A."/>
            <person name="Tang K."/>
            <person name="Zhang L."/>
            <person name="Feng Y."/>
            <person name="Xiao L."/>
        </authorList>
    </citation>
    <scope>NUCLEOTIDE SEQUENCE [LARGE SCALE GENOMIC DNA]</scope>
    <source>
        <strain evidence="1">30847</strain>
    </source>
</reference>
<dbReference type="VEuPathDB" id="CryptoDB:cand_033830"/>
<comment type="caution">
    <text evidence="1">The sequence shown here is derived from an EMBL/GenBank/DDBJ whole genome shotgun (WGS) entry which is preliminary data.</text>
</comment>
<keyword evidence="2" id="KW-1185">Reference proteome</keyword>
<accession>A0A1J4MZD2</accession>
<evidence type="ECO:0000313" key="2">
    <source>
        <dbReference type="Proteomes" id="UP000186804"/>
    </source>
</evidence>
<evidence type="ECO:0000313" key="1">
    <source>
        <dbReference type="EMBL" id="OII78325.1"/>
    </source>
</evidence>
<dbReference type="RefSeq" id="XP_067070171.1">
    <property type="nucleotide sequence ID" value="XM_067213609.1"/>
</dbReference>